<dbReference type="OrthoDB" id="9801679at2"/>
<dbReference type="InterPro" id="IPR036691">
    <property type="entry name" value="Endo/exonu/phosph_ase_sf"/>
</dbReference>
<dbReference type="eggNOG" id="COG2374">
    <property type="taxonomic scope" value="Bacteria"/>
</dbReference>
<dbReference type="EMBL" id="AGIP01000020">
    <property type="protein sequence ID" value="EHB50656.1"/>
    <property type="molecule type" value="Genomic_DNA"/>
</dbReference>
<dbReference type="InterPro" id="IPR036907">
    <property type="entry name" value="5'-Nucleotdase_C_sf"/>
</dbReference>
<dbReference type="Pfam" id="PF03372">
    <property type="entry name" value="Exo_endo_phos"/>
    <property type="match status" value="1"/>
</dbReference>
<dbReference type="eggNOG" id="COG0366">
    <property type="taxonomic scope" value="Bacteria"/>
</dbReference>
<dbReference type="SUPFAM" id="SSF74853">
    <property type="entry name" value="Lamin A/C globular tail domain"/>
    <property type="match status" value="1"/>
</dbReference>
<keyword evidence="1" id="KW-0732">Signal</keyword>
<dbReference type="GO" id="GO:0009166">
    <property type="term" value="P:nucleotide catabolic process"/>
    <property type="evidence" value="ECO:0007669"/>
    <property type="project" value="InterPro"/>
</dbReference>
<dbReference type="Pfam" id="PF00395">
    <property type="entry name" value="SLH"/>
    <property type="match status" value="3"/>
</dbReference>
<feature type="compositionally biased region" description="Low complexity" evidence="2">
    <location>
        <begin position="1696"/>
        <end position="1706"/>
    </location>
</feature>
<dbReference type="InterPro" id="IPR059177">
    <property type="entry name" value="GH29D-like_dom"/>
</dbReference>
<feature type="compositionally biased region" description="Pro residues" evidence="2">
    <location>
        <begin position="1683"/>
        <end position="1695"/>
    </location>
</feature>
<dbReference type="CDD" id="cd10283">
    <property type="entry name" value="MnuA_DNase1-like"/>
    <property type="match status" value="1"/>
</dbReference>
<dbReference type="Gene3D" id="3.60.21.10">
    <property type="match status" value="1"/>
</dbReference>
<dbReference type="GO" id="GO:0046872">
    <property type="term" value="F:metal ion binding"/>
    <property type="evidence" value="ECO:0007669"/>
    <property type="project" value="InterPro"/>
</dbReference>
<dbReference type="eggNOG" id="COG0737">
    <property type="taxonomic scope" value="Bacteria"/>
</dbReference>
<dbReference type="InterPro" id="IPR001119">
    <property type="entry name" value="SLH_dom"/>
</dbReference>
<feature type="domain" description="LTD" evidence="4">
    <location>
        <begin position="30"/>
        <end position="154"/>
    </location>
</feature>
<sequence length="2093" mass="222731">MRIRFQKGRKPLSVLLAIAMLVSILVPFGSVQVAEASPRNDQVVISQVYGGGGGNGAVYANDFIELFNPTGQAVDLTGWKVRYASAAGDFNNTTSLTGSIEPYQYLLIQQSGGNTGLPLPTPDLTGNLALAASNGKVDLVNAAGERVDLIGYGSASDSETKPTAALSAGTAAIRKELTAGQPGNRGLDTDNNAEDFYVGSPDPRNKSYQATPGNPGSGLGRVTASPEPNAWPAGTEIKLAPPTVGASVYADVYVSGNAGRGFELVDGPIVINEPTRIDAFAAMEGVPDGPVTSFQYDILKQTSVAEARTKSKGEHVWTEGIITHIEGRETYIQDDTAGIVLYDYPIGAGVGDRVSVAGVMEIYNNLQEIKPHALLPYNVTDSNVGPPQAVRISGADLAADKGEAYEARLVYLEDVSIKSENRAGEFTAEQGGHEFIIYSGLSKLAPGKTFSRVTGVVKQYDNIYELIPLSNDALIEDLFSVIASPGPGPIMIGSTVELSSPTTGASIYYTVDGTTPTTASTLYTKPIQVDRDMTIKAIVVSGTNVSKVYEFAYKATQQPRIADIQGEGHASPYNGQTVKGIEGIVTQYGYTFSNGSIKGFYIQDAEPDNNPNTSDAIFVFGTGSTNLPDVGDLVSVTGKVAEYNEGSSSNLTSTQIELQSLTVISENQPLPEPVTLGKGGRPIPASIIDNDGFQVFDPEEDAIDFYESLEGMRVRLPEPTIISPYWTSSGTYNIPTRVENNVPDVITPAGGLVLKEQGNFNPQRLIIAYGNPGQEVSTGDTFAEDVIGVIGYNSGNFKVIPPKDGLPAIEGGSFEQEVSTIDVKDDQLRVATYNIENFYPGVGSAKINKLADSIVSHLKSPDIIGLVEVQDNNGEKNDGTTAADQSYRALIEAIKAAGGPEYNFTDIDPVNNKDGGAPGANIRVGFLYNADRVKLSESVNGKKGSSTDAVAYDAATDQLTYNPGRIEPENSAFHASRKPLAAQFEFRGEKVIVVANHFNSKSGDQGPFGSTQPPLLSSEAQRHQIAAVVNGFVKDVLQGNPDANIIVLGDLNDFQFTQTGTILKGNELDNLIDILPPGERYTYTYDGNSQVLDHILVSKNLTKSAEVDVVHLNADFPASKGRVSDHDPVVAQLDLTGEAASGFPLTILHTNDTHANLDTVSSPDNIARRVTAIKEAKASAVNPLLVDAGDVFSGTLYFNQYEGQADLAFMNLVQYDAMTFGNHEFDKGSEVLNAFIENAKFPFVSSNVNFSADPVLREKFNDGVTRDAKAANIYPAVIMEVDGQEVGLIGLTTEDTANIASPGPVTFDDAVQKAKDTVAMLQQEGINKIVVLSHLGYDVDVNLAKAVEGIDIIVGGHSHTKLDQAVVDRTDSEPKLIVQTGEKGQFLGRLEVVFDDEGVLQDWNSRLISVDEKDSSGQYVIQPDAEALNLLNTKYKPGVEELKQTEVGYTEVKLNGVRADVRTKETNLGNLIADGMLDAARAAGTNAVIALQNGGGIRESIEAGKVTMGDIMTVLPFNNDLVTITLTGQEIKEALENGVSKIPAQDGRFPHIAGMRFYYDSTKPAGERVLRMEVKGKNGYELIDPKQSYEVATNAFTAKGGDFYASLEKAYQEGRVKLLYLPDYEVFSGYVKKVGTITDKTSAVEGRIVDLKGAPLPGGPDPGQPGQPGQPGNPGTPGTPGTPGSPGPTIPPTNPPGTGTPTPAEPGKVKVQVQVQDGEASGTVTGSALKDAFKQPTGGKVTVEAVSTQPFQSASITVDNEALQAWLAQAGVQVLSVVTPFGSFDLPKKEIDLQGLAKQIGTDTAGIRLVVRVAKDTDALKAAAAQGYRPLQAVNYAVEANASSGKTAQLNEFASYVKRSVVVDQTGPANSLAVVRLNEGRYTPVPFKVNVQQVDIYSRESGTYLVLRNTATFPDIGSHWSKGDVESLAAKMIVTGRSEQAFVPDAPITRAEFAALIVRALGLSAAAGPDSFEDISVYDWHAGSIRAAVEAGIVNGYSDGTFRPDRTITREEMAAMAHKALEYAGYEQGGDAPIRFADEAHIGAWAEEAVQVLGELDILNGDNRQRFAPKSHATRGESAAVLNRMLGKLTFAK</sequence>
<dbReference type="PANTHER" id="PTHR42834">
    <property type="entry name" value="ENDONUCLEASE/EXONUCLEASE/PHOSPHATASE FAMILY PROTEIN (AFU_ORTHOLOGUE AFUA_3G09210)"/>
    <property type="match status" value="1"/>
</dbReference>
<protein>
    <submittedName>
        <fullName evidence="5">5'-Nucleotidase domain-containing protein</fullName>
    </submittedName>
</protein>
<dbReference type="GO" id="GO:0016788">
    <property type="term" value="F:hydrolase activity, acting on ester bonds"/>
    <property type="evidence" value="ECO:0007669"/>
    <property type="project" value="InterPro"/>
</dbReference>
<dbReference type="InterPro" id="IPR008334">
    <property type="entry name" value="5'-Nucleotdase_C"/>
</dbReference>
<reference evidence="5 6" key="1">
    <citation type="submission" date="2011-09" db="EMBL/GenBank/DDBJ databases">
        <title>The draft genome of Paenibacillus lactis 154.</title>
        <authorList>
            <consortium name="US DOE Joint Genome Institute (JGI-PGF)"/>
            <person name="Lucas S."/>
            <person name="Han J."/>
            <person name="Lapidus A."/>
            <person name="Cheng J.-F."/>
            <person name="Goodwin L."/>
            <person name="Pitluck S."/>
            <person name="Peters L."/>
            <person name="Land M.L."/>
            <person name="Hauser L."/>
            <person name="Siebers A."/>
            <person name="Thelen M."/>
            <person name="Hugenholtz P."/>
            <person name="Allgaier M."/>
            <person name="Woyke T.J."/>
        </authorList>
    </citation>
    <scope>NUCLEOTIDE SEQUENCE [LARGE SCALE GENOMIC DNA]</scope>
    <source>
        <strain evidence="5 6">154</strain>
    </source>
</reference>
<dbReference type="InterPro" id="IPR005135">
    <property type="entry name" value="Endo/exonuclease/phosphatase"/>
</dbReference>
<dbReference type="Pfam" id="PF00149">
    <property type="entry name" value="Metallophos"/>
    <property type="match status" value="1"/>
</dbReference>
<dbReference type="InterPro" id="IPR006146">
    <property type="entry name" value="5'-Nucleotdase_CS"/>
</dbReference>
<dbReference type="STRING" id="743719.PaelaDRAFT_5486"/>
<dbReference type="InterPro" id="IPR001322">
    <property type="entry name" value="Lamin_tail_dom"/>
</dbReference>
<dbReference type="PANTHER" id="PTHR42834:SF1">
    <property type="entry name" value="ENDONUCLEASE_EXONUCLEASE_PHOSPHATASE FAMILY PROTEIN (AFU_ORTHOLOGUE AFUA_3G09210)"/>
    <property type="match status" value="1"/>
</dbReference>
<feature type="region of interest" description="Disordered" evidence="2">
    <location>
        <begin position="178"/>
        <end position="222"/>
    </location>
</feature>
<evidence type="ECO:0000256" key="2">
    <source>
        <dbReference type="SAM" id="MobiDB-lite"/>
    </source>
</evidence>
<dbReference type="Pfam" id="PF13290">
    <property type="entry name" value="CHB_HEX_C_1"/>
    <property type="match status" value="1"/>
</dbReference>
<dbReference type="SUPFAM" id="SSF56300">
    <property type="entry name" value="Metallo-dependent phosphatases"/>
    <property type="match status" value="1"/>
</dbReference>
<dbReference type="Pfam" id="PF00932">
    <property type="entry name" value="LTD"/>
    <property type="match status" value="1"/>
</dbReference>
<dbReference type="PATRIC" id="fig|743719.3.peg.5595"/>
<feature type="domain" description="SLH" evidence="3">
    <location>
        <begin position="1908"/>
        <end position="1967"/>
    </location>
</feature>
<dbReference type="GO" id="GO:0000166">
    <property type="term" value="F:nucleotide binding"/>
    <property type="evidence" value="ECO:0007669"/>
    <property type="project" value="InterPro"/>
</dbReference>
<proteinExistence type="predicted"/>
<evidence type="ECO:0000259" key="3">
    <source>
        <dbReference type="PROSITE" id="PS51272"/>
    </source>
</evidence>
<dbReference type="InterPro" id="IPR004843">
    <property type="entry name" value="Calcineurin-like_PHP"/>
</dbReference>
<dbReference type="SUPFAM" id="SSF56219">
    <property type="entry name" value="DNase I-like"/>
    <property type="match status" value="1"/>
</dbReference>
<organism evidence="5 6">
    <name type="scientific">Paenibacillus lactis 154</name>
    <dbReference type="NCBI Taxonomy" id="743719"/>
    <lineage>
        <taxon>Bacteria</taxon>
        <taxon>Bacillati</taxon>
        <taxon>Bacillota</taxon>
        <taxon>Bacilli</taxon>
        <taxon>Bacillales</taxon>
        <taxon>Paenibacillaceae</taxon>
        <taxon>Paenibacillus</taxon>
    </lineage>
</organism>
<evidence type="ECO:0000313" key="6">
    <source>
        <dbReference type="Proteomes" id="UP000003891"/>
    </source>
</evidence>
<dbReference type="Gene3D" id="3.90.780.10">
    <property type="entry name" value="5'-Nucleotidase, C-terminal domain"/>
    <property type="match status" value="1"/>
</dbReference>
<feature type="region of interest" description="Disordered" evidence="2">
    <location>
        <begin position="1651"/>
        <end position="1706"/>
    </location>
</feature>
<dbReference type="InterPro" id="IPR006179">
    <property type="entry name" value="5_nucleotidase/apyrase"/>
</dbReference>
<evidence type="ECO:0000256" key="1">
    <source>
        <dbReference type="ARBA" id="ARBA00022729"/>
    </source>
</evidence>
<accession>G4HNC5</accession>
<dbReference type="InterPro" id="IPR029052">
    <property type="entry name" value="Metallo-depent_PP-like"/>
</dbReference>
<dbReference type="PROSITE" id="PS00785">
    <property type="entry name" value="5_NUCLEOTIDASE_1"/>
    <property type="match status" value="1"/>
</dbReference>
<dbReference type="Proteomes" id="UP000003891">
    <property type="component" value="Unassembled WGS sequence"/>
</dbReference>
<dbReference type="PROSITE" id="PS51272">
    <property type="entry name" value="SLH"/>
    <property type="match status" value="3"/>
</dbReference>
<dbReference type="PROSITE" id="PS51841">
    <property type="entry name" value="LTD"/>
    <property type="match status" value="1"/>
</dbReference>
<feature type="domain" description="SLH" evidence="3">
    <location>
        <begin position="1968"/>
        <end position="2031"/>
    </location>
</feature>
<dbReference type="CDD" id="cd04486">
    <property type="entry name" value="YhcR_OBF_like"/>
    <property type="match status" value="1"/>
</dbReference>
<feature type="domain" description="SLH" evidence="3">
    <location>
        <begin position="2033"/>
        <end position="2093"/>
    </location>
</feature>
<evidence type="ECO:0000313" key="5">
    <source>
        <dbReference type="EMBL" id="EHB50656.1"/>
    </source>
</evidence>
<evidence type="ECO:0000259" key="4">
    <source>
        <dbReference type="PROSITE" id="PS51841"/>
    </source>
</evidence>
<dbReference type="PRINTS" id="PR01607">
    <property type="entry name" value="APYRASEFAMLY"/>
</dbReference>
<name>G4HNC5_9BACL</name>
<dbReference type="SUPFAM" id="SSF55816">
    <property type="entry name" value="5'-nucleotidase (syn. UDP-sugar hydrolase), C-terminal domain"/>
    <property type="match status" value="1"/>
</dbReference>
<gene>
    <name evidence="5" type="ORF">PaelaDRAFT_5486</name>
</gene>
<dbReference type="InterPro" id="IPR036415">
    <property type="entry name" value="Lamin_tail_dom_sf"/>
</dbReference>
<dbReference type="Gene3D" id="3.60.10.10">
    <property type="entry name" value="Endonuclease/exonuclease/phosphatase"/>
    <property type="match status" value="1"/>
</dbReference>
<dbReference type="Pfam" id="PF02872">
    <property type="entry name" value="5_nucleotid_C"/>
    <property type="match status" value="1"/>
</dbReference>